<protein>
    <recommendedName>
        <fullName evidence="4">DNA methylase adenine-specific domain-containing protein</fullName>
    </recommendedName>
</protein>
<evidence type="ECO:0000256" key="3">
    <source>
        <dbReference type="ARBA" id="ARBA00022691"/>
    </source>
</evidence>
<proteinExistence type="predicted"/>
<dbReference type="GO" id="GO:0008170">
    <property type="term" value="F:N-methyltransferase activity"/>
    <property type="evidence" value="ECO:0007669"/>
    <property type="project" value="InterPro"/>
</dbReference>
<accession>A0A1F5EL51</accession>
<feature type="domain" description="DNA methylase adenine-specific" evidence="4">
    <location>
        <begin position="315"/>
        <end position="590"/>
    </location>
</feature>
<reference evidence="5 6" key="1">
    <citation type="journal article" date="2016" name="Nat. Commun.">
        <title>Thousands of microbial genomes shed light on interconnected biogeochemical processes in an aquifer system.</title>
        <authorList>
            <person name="Anantharaman K."/>
            <person name="Brown C.T."/>
            <person name="Hug L.A."/>
            <person name="Sharon I."/>
            <person name="Castelle C.J."/>
            <person name="Probst A.J."/>
            <person name="Thomas B.C."/>
            <person name="Singh A."/>
            <person name="Wilkins M.J."/>
            <person name="Karaoz U."/>
            <person name="Brodie E.L."/>
            <person name="Williams K.H."/>
            <person name="Hubbard S.S."/>
            <person name="Banfield J.F."/>
        </authorList>
    </citation>
    <scope>NUCLEOTIDE SEQUENCE [LARGE SCALE GENOMIC DNA]</scope>
</reference>
<dbReference type="Proteomes" id="UP000186670">
    <property type="component" value="Unassembled WGS sequence"/>
</dbReference>
<dbReference type="InterPro" id="IPR029063">
    <property type="entry name" value="SAM-dependent_MTases_sf"/>
</dbReference>
<dbReference type="InterPro" id="IPR050953">
    <property type="entry name" value="N4_N6_ade-DNA_methylase"/>
</dbReference>
<evidence type="ECO:0000313" key="5">
    <source>
        <dbReference type="EMBL" id="OGD68111.1"/>
    </source>
</evidence>
<dbReference type="AlphaFoldDB" id="A0A1F5EL51"/>
<evidence type="ECO:0000256" key="1">
    <source>
        <dbReference type="ARBA" id="ARBA00022603"/>
    </source>
</evidence>
<dbReference type="PRINTS" id="PR00507">
    <property type="entry name" value="N12N6MTFRASE"/>
</dbReference>
<dbReference type="GO" id="GO:0032259">
    <property type="term" value="P:methylation"/>
    <property type="evidence" value="ECO:0007669"/>
    <property type="project" value="UniProtKB-KW"/>
</dbReference>
<dbReference type="InterPro" id="IPR003356">
    <property type="entry name" value="DNA_methylase_A-5"/>
</dbReference>
<evidence type="ECO:0000256" key="2">
    <source>
        <dbReference type="ARBA" id="ARBA00022679"/>
    </source>
</evidence>
<organism evidence="5 6">
    <name type="scientific">Candidatus Campbellbacteria bacterium RIFCSPHIGHO2_01_FULL_34_10</name>
    <dbReference type="NCBI Taxonomy" id="1797577"/>
    <lineage>
        <taxon>Bacteria</taxon>
        <taxon>Candidatus Campbelliibacteriota</taxon>
    </lineage>
</organism>
<dbReference type="Gene3D" id="3.40.50.150">
    <property type="entry name" value="Vaccinia Virus protein VP39"/>
    <property type="match status" value="1"/>
</dbReference>
<dbReference type="PANTHER" id="PTHR33841">
    <property type="entry name" value="DNA METHYLTRANSFERASE YEEA-RELATED"/>
    <property type="match status" value="1"/>
</dbReference>
<comment type="caution">
    <text evidence="5">The sequence shown here is derived from an EMBL/GenBank/DDBJ whole genome shotgun (WGS) entry which is preliminary data.</text>
</comment>
<dbReference type="GO" id="GO:0003677">
    <property type="term" value="F:DNA binding"/>
    <property type="evidence" value="ECO:0007669"/>
    <property type="project" value="InterPro"/>
</dbReference>
<gene>
    <name evidence="5" type="ORF">A2811_00680</name>
</gene>
<dbReference type="EMBL" id="MEZZ01000039">
    <property type="protein sequence ID" value="OGD68111.1"/>
    <property type="molecule type" value="Genomic_DNA"/>
</dbReference>
<keyword evidence="3" id="KW-0949">S-adenosyl-L-methionine</keyword>
<sequence>MPKIKYNERSWAIDLISSINIWCKDKQVLIKRAGGENTVSDNKKSLFPDVLLFGDEQSGKILQGWELKMPDTYINDSENIKNAKTKANMLGLNSFVIWNVSVAVLYKIKEDNSLIILHTWNDLDYIKTREDVLKNREAIENFLSSLLNDLNEFIVSGEIKTVSVIDVLSSEEISNFIQKNVGEYASNIEQKANKDNDLKNELNLWWRYAKKDYPDEENKFLVLARTNLLYLVNKFLLAHILKSYRSEANIVNEINAGISIIDGLRIFENLSKKIDFWNVFHILPFEENLTESVWNDLLDFNGFLKTLKFEVLDKEILHNLIEYTIYKNKRKFAGQFTTPTKLAEFLVRLSLKNASGYAYDPTCGSGTIARAIYYQKKKTLTPKEALETTWCSDKFALPLQLATFNMIDPEAMGEVINVFKEDATKIETGKEIKFRDPFNGNEVIKETPIFSLIASNLPFVQQEDIDVLNPDVGCINDFIKEKSGNNNLSLSGRTDLYGYLPFYLWKLLEDEGTLSLIISNSWLSTKWGFNFFKILKIFFKVKFIVTSGKGRWFNNAKVVTNILILEKKEPNQVNTEKIKFITTKKKIIEYSNEEIDEIVALSFLENSVDEEDIRVCSYLQEDMDNIEKLGLSLNSLFAENNWLTNFSRYLISISDLFDVARGERRGWDKMFYPEDDNNIESDYLRPVLKTSQSVKKLIAQPDKKAFCCELSKEELSSRGHTGVISWIEKFENMRNGTGVLLPQVLKRSGVNWYTMKPNTMADIVTNINFGSRLFFARFNEPTFVNQRLVRFTKKNDEVDIKLSHALLNSTLGLFYLEAMGIGRGEGALDLSSDKLKNDLKILNPELYSQEQKDLIKEKFISLENRNILDLENEVAKEDRKELDKAVLEPLGLLNYRDDIKKSLMDLYRIRMSVNK</sequence>
<evidence type="ECO:0000259" key="4">
    <source>
        <dbReference type="Pfam" id="PF02384"/>
    </source>
</evidence>
<keyword evidence="2" id="KW-0808">Transferase</keyword>
<evidence type="ECO:0000313" key="6">
    <source>
        <dbReference type="Proteomes" id="UP000186670"/>
    </source>
</evidence>
<keyword evidence="1" id="KW-0489">Methyltransferase</keyword>
<dbReference type="SUPFAM" id="SSF53335">
    <property type="entry name" value="S-adenosyl-L-methionine-dependent methyltransferases"/>
    <property type="match status" value="1"/>
</dbReference>
<dbReference type="Pfam" id="PF02384">
    <property type="entry name" value="N6_Mtase"/>
    <property type="match status" value="1"/>
</dbReference>
<name>A0A1F5EL51_9BACT</name>
<dbReference type="PANTHER" id="PTHR33841:SF5">
    <property type="entry name" value="DNA METHYLASE (MODIFICATION METHYLASE) (METHYLTRANSFERASE)-RELATED"/>
    <property type="match status" value="1"/>
</dbReference>